<feature type="transmembrane region" description="Helical" evidence="13">
    <location>
        <begin position="239"/>
        <end position="259"/>
    </location>
</feature>
<evidence type="ECO:0000256" key="3">
    <source>
        <dbReference type="ARBA" id="ARBA00006739"/>
    </source>
</evidence>
<keyword evidence="11 13" id="KW-0472">Membrane</keyword>
<accession>A0A7K0C711</accession>
<evidence type="ECO:0000256" key="10">
    <source>
        <dbReference type="ARBA" id="ARBA00022989"/>
    </source>
</evidence>
<comment type="catalytic activity">
    <reaction evidence="12">
        <text>a di-trans,poly-cis-dolichyl phosphate + UDP-alpha-D-glucose = a di-trans,poly-cis-dolichyl beta-D-glucosyl phosphate + UDP</text>
        <dbReference type="Rhea" id="RHEA:15401"/>
        <dbReference type="Rhea" id="RHEA-COMP:19498"/>
        <dbReference type="Rhea" id="RHEA-COMP:19502"/>
        <dbReference type="ChEBI" id="CHEBI:57525"/>
        <dbReference type="ChEBI" id="CHEBI:57683"/>
        <dbReference type="ChEBI" id="CHEBI:58223"/>
        <dbReference type="ChEBI" id="CHEBI:58885"/>
        <dbReference type="EC" id="2.4.1.117"/>
    </reaction>
    <physiologicalReaction direction="left-to-right" evidence="12">
        <dbReference type="Rhea" id="RHEA:15402"/>
    </physiologicalReaction>
</comment>
<keyword evidence="10 13" id="KW-1133">Transmembrane helix</keyword>
<evidence type="ECO:0000256" key="8">
    <source>
        <dbReference type="ARBA" id="ARBA00022824"/>
    </source>
</evidence>
<protein>
    <recommendedName>
        <fullName evidence="4">dolichyl-phosphate beta-glucosyltransferase</fullName>
        <ecNumber evidence="4">2.4.1.117</ecNumber>
    </recommendedName>
</protein>
<keyword evidence="16" id="KW-1185">Reference proteome</keyword>
<feature type="transmembrane region" description="Helical" evidence="13">
    <location>
        <begin position="592"/>
        <end position="610"/>
    </location>
</feature>
<evidence type="ECO:0000256" key="1">
    <source>
        <dbReference type="ARBA" id="ARBA00004389"/>
    </source>
</evidence>
<dbReference type="PANTHER" id="PTHR10859:SF91">
    <property type="entry name" value="DOLICHYL-PHOSPHATE BETA-GLUCOSYLTRANSFERASE"/>
    <property type="match status" value="1"/>
</dbReference>
<evidence type="ECO:0000256" key="5">
    <source>
        <dbReference type="ARBA" id="ARBA00022676"/>
    </source>
</evidence>
<dbReference type="CDD" id="cd04188">
    <property type="entry name" value="DPG_synthase"/>
    <property type="match status" value="1"/>
</dbReference>
<keyword evidence="7 13" id="KW-0812">Transmembrane</keyword>
<keyword evidence="9" id="KW-0735">Signal-anchor</keyword>
<feature type="transmembrane region" description="Helical" evidence="13">
    <location>
        <begin position="523"/>
        <end position="540"/>
    </location>
</feature>
<dbReference type="Gene3D" id="3.90.550.10">
    <property type="entry name" value="Spore Coat Polysaccharide Biosynthesis Protein SpsA, Chain A"/>
    <property type="match status" value="1"/>
</dbReference>
<evidence type="ECO:0000256" key="9">
    <source>
        <dbReference type="ARBA" id="ARBA00022968"/>
    </source>
</evidence>
<gene>
    <name evidence="15" type="primary">arnC_7</name>
    <name evidence="15" type="ORF">ACRB68_72380</name>
</gene>
<dbReference type="SUPFAM" id="SSF53448">
    <property type="entry name" value="Nucleotide-diphospho-sugar transferases"/>
    <property type="match status" value="1"/>
</dbReference>
<feature type="transmembrane region" description="Helical" evidence="13">
    <location>
        <begin position="547"/>
        <end position="567"/>
    </location>
</feature>
<dbReference type="RefSeq" id="WP_207709942.1">
    <property type="nucleotide sequence ID" value="NZ_WEGH01000005.1"/>
</dbReference>
<sequence length="790" mass="83517">MHPSPVELSIVIPAYNERDRLPGTLAALRAWLAGEPDRWELIVVDDGSTDGTAALARAAAGGDPRIQVLRSPVNRGKGHAVRRGVLASRGRQVLFSDADLATPAAELTRLRAGLAGGHAAAIGTRRAGQRALARRPAALLGGLLIRALAVRGFGDTQCGFKLFDGDKARTAFGEARVDGWGFDAEILRLFTDRGWPVAQVPVRWTHRPGTRLRPRDHLRTLAEIAAIGLRHGPPRRYRAGLAIAAGYLLAAVAVLAHLWAAPGRRYLVDGGQDQDQWEWFFAVTARAVAHLDDPLFNTLQNHPDGVNLMANTVMLGVAVPLAPVTWAFGPGITWALVLTLGLAGTAAAWYRLMRRHLGRSRTAAAVGGAFCGFAPPMISHANAHPNFVVLLVIPFIIGRLVMLARNGRVLRDGAVLGLLTAYQIYLGEEALLLTALGLAVFAAAWRPPRAVLAGLAIGAAVALPLTAYALYWQFCGPQSYDGLLHGPAGNDLVALPAFARQSLGGHAAAPGPLDAGTTEQNAFFGWPLAVLVAALLVRLRRDRLARALGLVGAAALALSLGPEIIVAGRPSGVPGPWAAAARLPLLESVLESRLGLVAVPAIGLLLALGVDRGLHPRRALCCLVLVQALLPIAPKPLPAVDRPPVPAFFTGGAWRRYAAPGRTVVPVPPPGPADAGALHWQTAAGLGFALPEGYFVGPWGPDRTGVYGTARRPTSELLHQVARTGAVPPVGVRERAQAAADLVYWRADAVVLAPRRRDRELRAAVEALLGPGRADGGVLVWDVRALTRGR</sequence>
<feature type="transmembrane region" description="Helical" evidence="13">
    <location>
        <begin position="452"/>
        <end position="474"/>
    </location>
</feature>
<dbReference type="InterPro" id="IPR035518">
    <property type="entry name" value="DPG_synthase"/>
</dbReference>
<dbReference type="Pfam" id="PF00535">
    <property type="entry name" value="Glycos_transf_2"/>
    <property type="match status" value="1"/>
</dbReference>
<name>A0A7K0C711_9ACTN</name>
<keyword evidence="6 15" id="KW-0808">Transferase</keyword>
<evidence type="ECO:0000256" key="4">
    <source>
        <dbReference type="ARBA" id="ARBA00012583"/>
    </source>
</evidence>
<organism evidence="15 16">
    <name type="scientific">Actinomadura macrotermitis</name>
    <dbReference type="NCBI Taxonomy" id="2585200"/>
    <lineage>
        <taxon>Bacteria</taxon>
        <taxon>Bacillati</taxon>
        <taxon>Actinomycetota</taxon>
        <taxon>Actinomycetes</taxon>
        <taxon>Streptosporangiales</taxon>
        <taxon>Thermomonosporaceae</taxon>
        <taxon>Actinomadura</taxon>
    </lineage>
</organism>
<dbReference type="EC" id="2.4.1.117" evidence="4"/>
<evidence type="ECO:0000313" key="16">
    <source>
        <dbReference type="Proteomes" id="UP000487268"/>
    </source>
</evidence>
<dbReference type="InterPro" id="IPR001173">
    <property type="entry name" value="Glyco_trans_2-like"/>
</dbReference>
<dbReference type="EMBL" id="WEGH01000005">
    <property type="protein sequence ID" value="MQY09126.1"/>
    <property type="molecule type" value="Genomic_DNA"/>
</dbReference>
<dbReference type="GO" id="GO:0004581">
    <property type="term" value="F:dolichyl-phosphate beta-glucosyltransferase activity"/>
    <property type="evidence" value="ECO:0007669"/>
    <property type="project" value="UniProtKB-EC"/>
</dbReference>
<comment type="subcellular location">
    <subcellularLocation>
        <location evidence="1">Endoplasmic reticulum membrane</location>
        <topology evidence="1">Single-pass membrane protein</topology>
    </subcellularLocation>
</comment>
<feature type="transmembrane region" description="Helical" evidence="13">
    <location>
        <begin position="424"/>
        <end position="445"/>
    </location>
</feature>
<comment type="pathway">
    <text evidence="2">Protein modification; protein glycosylation.</text>
</comment>
<dbReference type="PANTHER" id="PTHR10859">
    <property type="entry name" value="GLYCOSYL TRANSFERASE"/>
    <property type="match status" value="1"/>
</dbReference>
<evidence type="ECO:0000256" key="13">
    <source>
        <dbReference type="SAM" id="Phobius"/>
    </source>
</evidence>
<evidence type="ECO:0000256" key="6">
    <source>
        <dbReference type="ARBA" id="ARBA00022679"/>
    </source>
</evidence>
<evidence type="ECO:0000256" key="7">
    <source>
        <dbReference type="ARBA" id="ARBA00022692"/>
    </source>
</evidence>
<evidence type="ECO:0000313" key="15">
    <source>
        <dbReference type="EMBL" id="MQY09126.1"/>
    </source>
</evidence>
<feature type="domain" description="Glycosyltransferase 2-like" evidence="14">
    <location>
        <begin position="9"/>
        <end position="134"/>
    </location>
</feature>
<comment type="similarity">
    <text evidence="3">Belongs to the glycosyltransferase 2 family.</text>
</comment>
<keyword evidence="8" id="KW-0256">Endoplasmic reticulum</keyword>
<feature type="transmembrane region" description="Helical" evidence="13">
    <location>
        <begin position="332"/>
        <end position="352"/>
    </location>
</feature>
<dbReference type="Proteomes" id="UP000487268">
    <property type="component" value="Unassembled WGS sequence"/>
</dbReference>
<proteinExistence type="inferred from homology"/>
<dbReference type="GO" id="GO:0006487">
    <property type="term" value="P:protein N-linked glycosylation"/>
    <property type="evidence" value="ECO:0007669"/>
    <property type="project" value="TreeGrafter"/>
</dbReference>
<evidence type="ECO:0000256" key="11">
    <source>
        <dbReference type="ARBA" id="ARBA00023136"/>
    </source>
</evidence>
<dbReference type="InterPro" id="IPR029044">
    <property type="entry name" value="Nucleotide-diphossugar_trans"/>
</dbReference>
<keyword evidence="5 15" id="KW-0328">Glycosyltransferase</keyword>
<evidence type="ECO:0000256" key="2">
    <source>
        <dbReference type="ARBA" id="ARBA00004922"/>
    </source>
</evidence>
<feature type="transmembrane region" description="Helical" evidence="13">
    <location>
        <begin position="308"/>
        <end position="326"/>
    </location>
</feature>
<comment type="caution">
    <text evidence="15">The sequence shown here is derived from an EMBL/GenBank/DDBJ whole genome shotgun (WGS) entry which is preliminary data.</text>
</comment>
<reference evidence="15 16" key="1">
    <citation type="submission" date="2019-10" db="EMBL/GenBank/DDBJ databases">
        <title>Actinomadura rubteroloni sp. nov. and Actinomadura macrotermitis sp. nov., isolated from the gut of fungus growing-termite Macrotermes natalensis.</title>
        <authorList>
            <person name="Benndorf R."/>
            <person name="Martin K."/>
            <person name="Kuefner M."/>
            <person name="De Beer W."/>
            <person name="Kaster A.-K."/>
            <person name="Vollmers J."/>
            <person name="Poulsen M."/>
            <person name="Beemelmanns C."/>
        </authorList>
    </citation>
    <scope>NUCLEOTIDE SEQUENCE [LARGE SCALE GENOMIC DNA]</scope>
    <source>
        <strain evidence="15 16">RB68</strain>
    </source>
</reference>
<evidence type="ECO:0000259" key="14">
    <source>
        <dbReference type="Pfam" id="PF00535"/>
    </source>
</evidence>
<feature type="transmembrane region" description="Helical" evidence="13">
    <location>
        <begin position="387"/>
        <end position="404"/>
    </location>
</feature>
<evidence type="ECO:0000256" key="12">
    <source>
        <dbReference type="ARBA" id="ARBA00045097"/>
    </source>
</evidence>
<dbReference type="AlphaFoldDB" id="A0A7K0C711"/>